<proteinExistence type="predicted"/>
<sequence length="111" mass="12092">MRKMTLPLIMLFGAFASASSFAATDNNDTPERLESFECTGLVNSYDASSRTFVLACQNDHGPEFQTKTVLIDTNTQLDGIQEANLDGATIEVDGVVMNDQNIAREIDLAND</sequence>
<evidence type="ECO:0000313" key="3">
    <source>
        <dbReference type="EMBL" id="OHY96446.1"/>
    </source>
</evidence>
<dbReference type="RefSeq" id="WP_010452232.1">
    <property type="nucleotide sequence ID" value="NZ_BBLC01000051.1"/>
</dbReference>
<dbReference type="EMBL" id="MKFT01000001">
    <property type="protein sequence ID" value="OHY96446.1"/>
    <property type="molecule type" value="Genomic_DNA"/>
</dbReference>
<evidence type="ECO:0000313" key="4">
    <source>
        <dbReference type="Proteomes" id="UP000180133"/>
    </source>
</evidence>
<feature type="chain" id="PRO_5044576894" description="DUF5666 domain-containing protein" evidence="1">
    <location>
        <begin position="23"/>
        <end position="111"/>
    </location>
</feature>
<dbReference type="OrthoDB" id="5898419at2"/>
<dbReference type="AlphaFoldDB" id="A0A2K7T0Y4"/>
<evidence type="ECO:0008006" key="6">
    <source>
        <dbReference type="Google" id="ProtNLM"/>
    </source>
</evidence>
<evidence type="ECO:0000313" key="2">
    <source>
        <dbReference type="EMBL" id="NOH49169.1"/>
    </source>
</evidence>
<gene>
    <name evidence="3" type="ORF">BI375_02720</name>
    <name evidence="2" type="ORF">F0262_14020</name>
</gene>
<comment type="caution">
    <text evidence="2">The sequence shown here is derived from an EMBL/GenBank/DDBJ whole genome shotgun (WGS) entry which is preliminary data.</text>
</comment>
<organism evidence="2 5">
    <name type="scientific">Vibrio rotiferianus</name>
    <dbReference type="NCBI Taxonomy" id="190895"/>
    <lineage>
        <taxon>Bacteria</taxon>
        <taxon>Pseudomonadati</taxon>
        <taxon>Pseudomonadota</taxon>
        <taxon>Gammaproteobacteria</taxon>
        <taxon>Vibrionales</taxon>
        <taxon>Vibrionaceae</taxon>
        <taxon>Vibrio</taxon>
    </lineage>
</organism>
<evidence type="ECO:0000256" key="1">
    <source>
        <dbReference type="SAM" id="SignalP"/>
    </source>
</evidence>
<dbReference type="Proteomes" id="UP000180133">
    <property type="component" value="Unassembled WGS sequence"/>
</dbReference>
<keyword evidence="1" id="KW-0732">Signal</keyword>
<reference evidence="3 4" key="1">
    <citation type="submission" date="2016-09" db="EMBL/GenBank/DDBJ databases">
        <title>Isolation, identification and antibiotic sensitivity analysis of bacterial pathogen from juvenile Hippocampus erectus with tail-rotted disease.</title>
        <authorList>
            <person name="Yang Q."/>
        </authorList>
    </citation>
    <scope>NUCLEOTIDE SEQUENCE [LARGE SCALE GENOMIC DNA]</scope>
    <source>
        <strain evidence="3 4">HM-10</strain>
    </source>
</reference>
<evidence type="ECO:0000313" key="5">
    <source>
        <dbReference type="Proteomes" id="UP000572072"/>
    </source>
</evidence>
<reference evidence="2 5" key="2">
    <citation type="submission" date="2019-08" db="EMBL/GenBank/DDBJ databases">
        <title>Draft genome sequencing and comparative genomics of hatchery-associated Vibrios.</title>
        <authorList>
            <person name="Kehlet-Delgado H."/>
            <person name="Mueller R.S."/>
        </authorList>
    </citation>
    <scope>NUCLEOTIDE SEQUENCE [LARGE SCALE GENOMIC DNA]</scope>
    <source>
        <strain evidence="2 5">00-78-3</strain>
    </source>
</reference>
<keyword evidence="4" id="KW-1185">Reference proteome</keyword>
<feature type="signal peptide" evidence="1">
    <location>
        <begin position="1"/>
        <end position="22"/>
    </location>
</feature>
<name>A0A2K7T0Y4_9VIBR</name>
<dbReference type="EMBL" id="VTYN01000014">
    <property type="protein sequence ID" value="NOH49169.1"/>
    <property type="molecule type" value="Genomic_DNA"/>
</dbReference>
<accession>A0A2K7T0Y4</accession>
<protein>
    <recommendedName>
        <fullName evidence="6">DUF5666 domain-containing protein</fullName>
    </recommendedName>
</protein>
<dbReference type="Proteomes" id="UP000572072">
    <property type="component" value="Unassembled WGS sequence"/>
</dbReference>